<accession>A0ABQ5VTP9</accession>
<evidence type="ECO:0000256" key="4">
    <source>
        <dbReference type="ARBA" id="ARBA00013078"/>
    </source>
</evidence>
<evidence type="ECO:0000256" key="1">
    <source>
        <dbReference type="ARBA" id="ARBA00000830"/>
    </source>
</evidence>
<dbReference type="SUPFAM" id="SSF56784">
    <property type="entry name" value="HAD-like"/>
    <property type="match status" value="1"/>
</dbReference>
<dbReference type="InterPro" id="IPR023214">
    <property type="entry name" value="HAD_sf"/>
</dbReference>
<comment type="pathway">
    <text evidence="2">Organic acid metabolism; glycolate biosynthesis; glycolate from 2-phosphoglycolate: step 1/1.</text>
</comment>
<evidence type="ECO:0000313" key="6">
    <source>
        <dbReference type="Proteomes" id="UP001156694"/>
    </source>
</evidence>
<keyword evidence="6" id="KW-1185">Reference proteome</keyword>
<dbReference type="SFLD" id="SFLDS00003">
    <property type="entry name" value="Haloacid_Dehalogenase"/>
    <property type="match status" value="1"/>
</dbReference>
<evidence type="ECO:0000313" key="5">
    <source>
        <dbReference type="EMBL" id="GLQ34646.1"/>
    </source>
</evidence>
<dbReference type="InterPro" id="IPR023198">
    <property type="entry name" value="PGP-like_dom2"/>
</dbReference>
<dbReference type="InterPro" id="IPR050155">
    <property type="entry name" value="HAD-like_hydrolase_sf"/>
</dbReference>
<dbReference type="EC" id="3.1.3.18" evidence="4"/>
<organism evidence="5 6">
    <name type="scientific">Amylibacter marinus</name>
    <dbReference type="NCBI Taxonomy" id="1475483"/>
    <lineage>
        <taxon>Bacteria</taxon>
        <taxon>Pseudomonadati</taxon>
        <taxon>Pseudomonadota</taxon>
        <taxon>Alphaproteobacteria</taxon>
        <taxon>Rhodobacterales</taxon>
        <taxon>Paracoccaceae</taxon>
        <taxon>Amylibacter</taxon>
    </lineage>
</organism>
<dbReference type="NCBIfam" id="TIGR01549">
    <property type="entry name" value="HAD-SF-IA-v1"/>
    <property type="match status" value="1"/>
</dbReference>
<sequence>MATIKALLFDKDGTLIDFEASWAPGMGAFLKHLVPNDSEIRSALGLACGFDTARGCFLAGSSFVNGTIDDTLACMQAAYPALDVDLFYSAGAACFEDLEPAPICDLNQVLGDLKSRGYILGVITNASEKSAEQQLEKLAIRGLFSSVIGYDSGHAPKPAPDTILGFCQAFNLHPSEVAMIGDSTHDLDAGYHAKVGKNIAVLSGPASRADLGHRADLILDDIRGLSAVLR</sequence>
<dbReference type="InterPro" id="IPR041492">
    <property type="entry name" value="HAD_2"/>
</dbReference>
<proteinExistence type="inferred from homology"/>
<dbReference type="InterPro" id="IPR006439">
    <property type="entry name" value="HAD-SF_hydro_IA"/>
</dbReference>
<dbReference type="PANTHER" id="PTHR43434">
    <property type="entry name" value="PHOSPHOGLYCOLATE PHOSPHATASE"/>
    <property type="match status" value="1"/>
</dbReference>
<dbReference type="SFLD" id="SFLDG01129">
    <property type="entry name" value="C1.5:_HAD__Beta-PGM__Phosphata"/>
    <property type="match status" value="1"/>
</dbReference>
<name>A0ABQ5VTP9_9RHOB</name>
<comment type="similarity">
    <text evidence="3">Belongs to the HAD-like hydrolase superfamily. CbbY/CbbZ/Gph/YieH family.</text>
</comment>
<dbReference type="Gene3D" id="3.40.50.1000">
    <property type="entry name" value="HAD superfamily/HAD-like"/>
    <property type="match status" value="1"/>
</dbReference>
<comment type="caution">
    <text evidence="5">The sequence shown here is derived from an EMBL/GenBank/DDBJ whole genome shotgun (WGS) entry which is preliminary data.</text>
</comment>
<dbReference type="Pfam" id="PF13419">
    <property type="entry name" value="HAD_2"/>
    <property type="match status" value="1"/>
</dbReference>
<gene>
    <name evidence="5" type="ORF">GCM10007939_09290</name>
</gene>
<dbReference type="RefSeq" id="WP_284376542.1">
    <property type="nucleotide sequence ID" value="NZ_BSNN01000002.1"/>
</dbReference>
<evidence type="ECO:0000256" key="3">
    <source>
        <dbReference type="ARBA" id="ARBA00006171"/>
    </source>
</evidence>
<dbReference type="PANTHER" id="PTHR43434:SF1">
    <property type="entry name" value="PHOSPHOGLYCOLATE PHOSPHATASE"/>
    <property type="match status" value="1"/>
</dbReference>
<comment type="catalytic activity">
    <reaction evidence="1">
        <text>2-phosphoglycolate + H2O = glycolate + phosphate</text>
        <dbReference type="Rhea" id="RHEA:14369"/>
        <dbReference type="ChEBI" id="CHEBI:15377"/>
        <dbReference type="ChEBI" id="CHEBI:29805"/>
        <dbReference type="ChEBI" id="CHEBI:43474"/>
        <dbReference type="ChEBI" id="CHEBI:58033"/>
        <dbReference type="EC" id="3.1.3.18"/>
    </reaction>
</comment>
<dbReference type="PRINTS" id="PR00413">
    <property type="entry name" value="HADHALOGNASE"/>
</dbReference>
<evidence type="ECO:0000256" key="2">
    <source>
        <dbReference type="ARBA" id="ARBA00004818"/>
    </source>
</evidence>
<dbReference type="InterPro" id="IPR036412">
    <property type="entry name" value="HAD-like_sf"/>
</dbReference>
<protein>
    <recommendedName>
        <fullName evidence="4">phosphoglycolate phosphatase</fullName>
        <ecNumber evidence="4">3.1.3.18</ecNumber>
    </recommendedName>
</protein>
<dbReference type="Proteomes" id="UP001156694">
    <property type="component" value="Unassembled WGS sequence"/>
</dbReference>
<dbReference type="Gene3D" id="1.10.150.240">
    <property type="entry name" value="Putative phosphatase, domain 2"/>
    <property type="match status" value="1"/>
</dbReference>
<dbReference type="EMBL" id="BSNN01000002">
    <property type="protein sequence ID" value="GLQ34646.1"/>
    <property type="molecule type" value="Genomic_DNA"/>
</dbReference>
<reference evidence="6" key="1">
    <citation type="journal article" date="2019" name="Int. J. Syst. Evol. Microbiol.">
        <title>The Global Catalogue of Microorganisms (GCM) 10K type strain sequencing project: providing services to taxonomists for standard genome sequencing and annotation.</title>
        <authorList>
            <consortium name="The Broad Institute Genomics Platform"/>
            <consortium name="The Broad Institute Genome Sequencing Center for Infectious Disease"/>
            <person name="Wu L."/>
            <person name="Ma J."/>
        </authorList>
    </citation>
    <scope>NUCLEOTIDE SEQUENCE [LARGE SCALE GENOMIC DNA]</scope>
    <source>
        <strain evidence="6">NBRC 110140</strain>
    </source>
</reference>